<protein>
    <submittedName>
        <fullName evidence="2">Uncharacterized protein</fullName>
    </submittedName>
</protein>
<feature type="region of interest" description="Disordered" evidence="1">
    <location>
        <begin position="60"/>
        <end position="127"/>
    </location>
</feature>
<dbReference type="Gramene" id="FCD_00031868-RA">
    <property type="protein sequence ID" value="FCD_00031868-RA:cds"/>
    <property type="gene ID" value="FCD_00031868"/>
</dbReference>
<reference evidence="2" key="1">
    <citation type="submission" date="2023-07" db="EMBL/GenBank/DDBJ databases">
        <title>draft genome sequence of fig (Ficus carica).</title>
        <authorList>
            <person name="Takahashi T."/>
            <person name="Nishimura K."/>
        </authorList>
    </citation>
    <scope>NUCLEOTIDE SEQUENCE</scope>
</reference>
<dbReference type="EMBL" id="BTGU01000028">
    <property type="protein sequence ID" value="GMN48273.1"/>
    <property type="molecule type" value="Genomic_DNA"/>
</dbReference>
<accession>A0AA88A516</accession>
<evidence type="ECO:0000313" key="2">
    <source>
        <dbReference type="EMBL" id="GMN48273.1"/>
    </source>
</evidence>
<organism evidence="2 3">
    <name type="scientific">Ficus carica</name>
    <name type="common">Common fig</name>
    <dbReference type="NCBI Taxonomy" id="3494"/>
    <lineage>
        <taxon>Eukaryota</taxon>
        <taxon>Viridiplantae</taxon>
        <taxon>Streptophyta</taxon>
        <taxon>Embryophyta</taxon>
        <taxon>Tracheophyta</taxon>
        <taxon>Spermatophyta</taxon>
        <taxon>Magnoliopsida</taxon>
        <taxon>eudicotyledons</taxon>
        <taxon>Gunneridae</taxon>
        <taxon>Pentapetalae</taxon>
        <taxon>rosids</taxon>
        <taxon>fabids</taxon>
        <taxon>Rosales</taxon>
        <taxon>Moraceae</taxon>
        <taxon>Ficeae</taxon>
        <taxon>Ficus</taxon>
    </lineage>
</organism>
<dbReference type="Proteomes" id="UP001187192">
    <property type="component" value="Unassembled WGS sequence"/>
</dbReference>
<feature type="region of interest" description="Disordered" evidence="1">
    <location>
        <begin position="23"/>
        <end position="48"/>
    </location>
</feature>
<comment type="caution">
    <text evidence="2">The sequence shown here is derived from an EMBL/GenBank/DDBJ whole genome shotgun (WGS) entry which is preliminary data.</text>
</comment>
<name>A0AA88A516_FICCA</name>
<gene>
    <name evidence="2" type="ORF">TIFTF001_017454</name>
</gene>
<sequence>MKPRKGLREKDLFSGEFGGIRKDEVDGELRGHGGGSGRARLHEGERGLGRVNVGDRLLPGLREGRVGGLSRRDIGREGSSPAGDGGCAGQEGGGGSAEHGEGRVRGFARLSQGRSRRSQRDRESEREKDRVWFWVRVRILVGKNRRVGPG</sequence>
<feature type="compositionally biased region" description="Gly residues" evidence="1">
    <location>
        <begin position="83"/>
        <end position="97"/>
    </location>
</feature>
<evidence type="ECO:0000256" key="1">
    <source>
        <dbReference type="SAM" id="MobiDB-lite"/>
    </source>
</evidence>
<feature type="compositionally biased region" description="Basic and acidic residues" evidence="1">
    <location>
        <begin position="118"/>
        <end position="127"/>
    </location>
</feature>
<keyword evidence="3" id="KW-1185">Reference proteome</keyword>
<dbReference type="AlphaFoldDB" id="A0AA88A516"/>
<evidence type="ECO:0000313" key="3">
    <source>
        <dbReference type="Proteomes" id="UP001187192"/>
    </source>
</evidence>
<feature type="compositionally biased region" description="Basic and acidic residues" evidence="1">
    <location>
        <begin position="62"/>
        <end position="76"/>
    </location>
</feature>
<proteinExistence type="predicted"/>